<dbReference type="AlphaFoldDB" id="H1XQX5"/>
<evidence type="ECO:0000313" key="8">
    <source>
        <dbReference type="EMBL" id="APF19981.1"/>
    </source>
</evidence>
<dbReference type="HOGENOM" id="CLU_1700962_0_0_0"/>
<dbReference type="EMBL" id="CM001402">
    <property type="protein sequence ID" value="EHO40069.1"/>
    <property type="molecule type" value="Genomic_DNA"/>
</dbReference>
<dbReference type="Proteomes" id="UP000183868">
    <property type="component" value="Chromosome"/>
</dbReference>
<dbReference type="STRING" id="880073.Cabys_3233"/>
<dbReference type="GO" id="GO:0004072">
    <property type="term" value="F:aspartate kinase activity"/>
    <property type="evidence" value="ECO:0007669"/>
    <property type="project" value="UniProtKB-EC"/>
</dbReference>
<gene>
    <name evidence="8" type="ORF">Cabys_3233</name>
    <name evidence="9" type="ORF">Calab_0424</name>
</gene>
<dbReference type="EC" id="2.7.2.4" evidence="2"/>
<protein>
    <recommendedName>
        <fullName evidence="2">aspartate kinase</fullName>
        <ecNumber evidence="2">2.7.2.4</ecNumber>
    </recommendedName>
</protein>
<comment type="similarity">
    <text evidence="1">Belongs to the aspartokinase family.</text>
</comment>
<dbReference type="SUPFAM" id="SSF55021">
    <property type="entry name" value="ACT-like"/>
    <property type="match status" value="2"/>
</dbReference>
<feature type="domain" description="ACT" evidence="7">
    <location>
        <begin position="16"/>
        <end position="92"/>
    </location>
</feature>
<dbReference type="Pfam" id="PF01842">
    <property type="entry name" value="ACT"/>
    <property type="match status" value="1"/>
</dbReference>
<evidence type="ECO:0000259" key="7">
    <source>
        <dbReference type="PROSITE" id="PS51671"/>
    </source>
</evidence>
<name>H1XQX5_CALAY</name>
<keyword evidence="10" id="KW-1185">Reference proteome</keyword>
<dbReference type="PaxDb" id="880073-Calab_0424"/>
<keyword evidence="4" id="KW-0808">Transferase</keyword>
<evidence type="ECO:0000256" key="6">
    <source>
        <dbReference type="ARBA" id="ARBA00047872"/>
    </source>
</evidence>
<evidence type="ECO:0000256" key="4">
    <source>
        <dbReference type="ARBA" id="ARBA00022777"/>
    </source>
</evidence>
<accession>H1XQX5</accession>
<dbReference type="KEGG" id="caby:Cabys_3233"/>
<dbReference type="eggNOG" id="COG0527">
    <property type="taxonomic scope" value="Bacteria"/>
</dbReference>
<evidence type="ECO:0000256" key="1">
    <source>
        <dbReference type="ARBA" id="ARBA00010122"/>
    </source>
</evidence>
<keyword evidence="4" id="KW-0418">Kinase</keyword>
<organism evidence="9 10">
    <name type="scientific">Caldithrix abyssi DSM 13497</name>
    <dbReference type="NCBI Taxonomy" id="880073"/>
    <lineage>
        <taxon>Bacteria</taxon>
        <taxon>Pseudomonadati</taxon>
        <taxon>Calditrichota</taxon>
        <taxon>Calditrichia</taxon>
        <taxon>Calditrichales</taxon>
        <taxon>Calditrichaceae</taxon>
        <taxon>Caldithrix</taxon>
    </lineage>
</organism>
<proteinExistence type="inferred from homology"/>
<sequence>MIKIGGLVDQTNLTMYAITSLKDRPGAAAEVLNLFAREHINLEYITEGCCQQNYASLVFCVNSEFSQKVDTIIRENIEEHANHIRKREYVCILGIYGPHFREKPAIAAHFCSVLGRAGINILGLSSSISTISAIIDIREREKALNALMQVFKLP</sequence>
<dbReference type="Gene3D" id="3.30.2130.10">
    <property type="entry name" value="VC0802-like"/>
    <property type="match status" value="1"/>
</dbReference>
<dbReference type="InParanoid" id="H1XQX5"/>
<dbReference type="InterPro" id="IPR054352">
    <property type="entry name" value="ACT_Aspartokinase"/>
</dbReference>
<dbReference type="EMBL" id="CP018099">
    <property type="protein sequence ID" value="APF19981.1"/>
    <property type="molecule type" value="Genomic_DNA"/>
</dbReference>
<evidence type="ECO:0000256" key="5">
    <source>
        <dbReference type="ARBA" id="ARBA00022840"/>
    </source>
</evidence>
<evidence type="ECO:0000313" key="11">
    <source>
        <dbReference type="Proteomes" id="UP000183868"/>
    </source>
</evidence>
<comment type="catalytic activity">
    <reaction evidence="6">
        <text>L-aspartate + ATP = 4-phospho-L-aspartate + ADP</text>
        <dbReference type="Rhea" id="RHEA:23776"/>
        <dbReference type="ChEBI" id="CHEBI:29991"/>
        <dbReference type="ChEBI" id="CHEBI:30616"/>
        <dbReference type="ChEBI" id="CHEBI:57535"/>
        <dbReference type="ChEBI" id="CHEBI:456216"/>
        <dbReference type="EC" id="2.7.2.4"/>
    </reaction>
</comment>
<dbReference type="RefSeq" id="WP_006926986.1">
    <property type="nucleotide sequence ID" value="NZ_CM001402.1"/>
</dbReference>
<evidence type="ECO:0000256" key="2">
    <source>
        <dbReference type="ARBA" id="ARBA00013059"/>
    </source>
</evidence>
<dbReference type="PANTHER" id="PTHR21499:SF59">
    <property type="entry name" value="ASPARTOKINASE"/>
    <property type="match status" value="1"/>
</dbReference>
<evidence type="ECO:0000313" key="9">
    <source>
        <dbReference type="EMBL" id="EHO40069.1"/>
    </source>
</evidence>
<dbReference type="GO" id="GO:0005829">
    <property type="term" value="C:cytosol"/>
    <property type="evidence" value="ECO:0007669"/>
    <property type="project" value="TreeGrafter"/>
</dbReference>
<dbReference type="GO" id="GO:0009089">
    <property type="term" value="P:lysine biosynthetic process via diaminopimelate"/>
    <property type="evidence" value="ECO:0007669"/>
    <property type="project" value="TreeGrafter"/>
</dbReference>
<dbReference type="GO" id="GO:0005524">
    <property type="term" value="F:ATP binding"/>
    <property type="evidence" value="ECO:0007669"/>
    <property type="project" value="UniProtKB-KW"/>
</dbReference>
<dbReference type="InterPro" id="IPR045865">
    <property type="entry name" value="ACT-like_dom_sf"/>
</dbReference>
<dbReference type="Proteomes" id="UP000004671">
    <property type="component" value="Chromosome"/>
</dbReference>
<keyword evidence="5" id="KW-0067">ATP-binding</keyword>
<reference evidence="8 11" key="2">
    <citation type="submission" date="2016-11" db="EMBL/GenBank/DDBJ databases">
        <title>Genomic analysis of Caldithrix abyssi and proposal of a novel bacterial phylum Caldithrichaeota.</title>
        <authorList>
            <person name="Kublanov I."/>
            <person name="Sigalova O."/>
            <person name="Gavrilov S."/>
            <person name="Lebedinsky A."/>
            <person name="Ivanova N."/>
            <person name="Daum C."/>
            <person name="Reddy T."/>
            <person name="Klenk H.P."/>
            <person name="Goker M."/>
            <person name="Reva O."/>
            <person name="Miroshnichenko M."/>
            <person name="Kyprides N."/>
            <person name="Woyke T."/>
            <person name="Gelfand M."/>
        </authorList>
    </citation>
    <scope>NUCLEOTIDE SEQUENCE [LARGE SCALE GENOMIC DNA]</scope>
    <source>
        <strain evidence="8 11">LF13</strain>
    </source>
</reference>
<keyword evidence="3" id="KW-0547">Nucleotide-binding</keyword>
<dbReference type="PROSITE" id="PS51671">
    <property type="entry name" value="ACT"/>
    <property type="match status" value="1"/>
</dbReference>
<evidence type="ECO:0000256" key="3">
    <source>
        <dbReference type="ARBA" id="ARBA00022741"/>
    </source>
</evidence>
<dbReference type="GO" id="GO:0009090">
    <property type="term" value="P:homoserine biosynthetic process"/>
    <property type="evidence" value="ECO:0007669"/>
    <property type="project" value="TreeGrafter"/>
</dbReference>
<dbReference type="Pfam" id="PF22468">
    <property type="entry name" value="ACT_9"/>
    <property type="match status" value="1"/>
</dbReference>
<evidence type="ECO:0000313" key="10">
    <source>
        <dbReference type="Proteomes" id="UP000004671"/>
    </source>
</evidence>
<reference evidence="9 10" key="1">
    <citation type="submission" date="2011-09" db="EMBL/GenBank/DDBJ databases">
        <title>The permanent draft genome of Caldithrix abyssi DSM 13497.</title>
        <authorList>
            <consortium name="US DOE Joint Genome Institute (JGI-PGF)"/>
            <person name="Lucas S."/>
            <person name="Han J."/>
            <person name="Lapidus A."/>
            <person name="Bruce D."/>
            <person name="Goodwin L."/>
            <person name="Pitluck S."/>
            <person name="Peters L."/>
            <person name="Kyrpides N."/>
            <person name="Mavromatis K."/>
            <person name="Ivanova N."/>
            <person name="Mikhailova N."/>
            <person name="Chertkov O."/>
            <person name="Detter J.C."/>
            <person name="Tapia R."/>
            <person name="Han C."/>
            <person name="Land M."/>
            <person name="Hauser L."/>
            <person name="Markowitz V."/>
            <person name="Cheng J.-F."/>
            <person name="Hugenholtz P."/>
            <person name="Woyke T."/>
            <person name="Wu D."/>
            <person name="Spring S."/>
            <person name="Brambilla E."/>
            <person name="Klenk H.-P."/>
            <person name="Eisen J.A."/>
        </authorList>
    </citation>
    <scope>NUCLEOTIDE SEQUENCE [LARGE SCALE GENOMIC DNA]</scope>
    <source>
        <strain evidence="9 10">DSM 13497</strain>
    </source>
</reference>
<dbReference type="InterPro" id="IPR002912">
    <property type="entry name" value="ACT_dom"/>
</dbReference>
<dbReference type="PANTHER" id="PTHR21499">
    <property type="entry name" value="ASPARTATE KINASE"/>
    <property type="match status" value="1"/>
</dbReference>